<evidence type="ECO:0000256" key="1">
    <source>
        <dbReference type="SAM" id="MobiDB-lite"/>
    </source>
</evidence>
<name>A0A8S9PD88_BRACR</name>
<reference evidence="2" key="1">
    <citation type="submission" date="2019-12" db="EMBL/GenBank/DDBJ databases">
        <title>Genome sequencing and annotation of Brassica cretica.</title>
        <authorList>
            <person name="Studholme D.J."/>
            <person name="Sarris P."/>
        </authorList>
    </citation>
    <scope>NUCLEOTIDE SEQUENCE</scope>
    <source>
        <strain evidence="2">PFS-109/04</strain>
        <tissue evidence="2">Leaf</tissue>
    </source>
</reference>
<comment type="caution">
    <text evidence="2">The sequence shown here is derived from an EMBL/GenBank/DDBJ whole genome shotgun (WGS) entry which is preliminary data.</text>
</comment>
<feature type="region of interest" description="Disordered" evidence="1">
    <location>
        <begin position="88"/>
        <end position="107"/>
    </location>
</feature>
<protein>
    <submittedName>
        <fullName evidence="2">Uncharacterized protein</fullName>
    </submittedName>
</protein>
<evidence type="ECO:0000313" key="3">
    <source>
        <dbReference type="Proteomes" id="UP000712600"/>
    </source>
</evidence>
<proteinExistence type="predicted"/>
<organism evidence="2 3">
    <name type="scientific">Brassica cretica</name>
    <name type="common">Mustard</name>
    <dbReference type="NCBI Taxonomy" id="69181"/>
    <lineage>
        <taxon>Eukaryota</taxon>
        <taxon>Viridiplantae</taxon>
        <taxon>Streptophyta</taxon>
        <taxon>Embryophyta</taxon>
        <taxon>Tracheophyta</taxon>
        <taxon>Spermatophyta</taxon>
        <taxon>Magnoliopsida</taxon>
        <taxon>eudicotyledons</taxon>
        <taxon>Gunneridae</taxon>
        <taxon>Pentapetalae</taxon>
        <taxon>rosids</taxon>
        <taxon>malvids</taxon>
        <taxon>Brassicales</taxon>
        <taxon>Brassicaceae</taxon>
        <taxon>Brassiceae</taxon>
        <taxon>Brassica</taxon>
    </lineage>
</organism>
<evidence type="ECO:0000313" key="2">
    <source>
        <dbReference type="EMBL" id="KAF3512141.1"/>
    </source>
</evidence>
<gene>
    <name evidence="2" type="ORF">F2Q69_00005934</name>
</gene>
<dbReference type="EMBL" id="QGKX02001521">
    <property type="protein sequence ID" value="KAF3512141.1"/>
    <property type="molecule type" value="Genomic_DNA"/>
</dbReference>
<sequence>MGGFSTNLTAPRPIPACNCPLQFLSLGQLPLTVSYQYITVLDGFPVTLGSSNCSITALAVSELNFRPWTDPVQTVGWGCYTKPNPEGVTTGQTLRLVPWPRPGGSSA</sequence>
<dbReference type="Proteomes" id="UP000712600">
    <property type="component" value="Unassembled WGS sequence"/>
</dbReference>
<dbReference type="AlphaFoldDB" id="A0A8S9PD88"/>
<accession>A0A8S9PD88</accession>